<dbReference type="NCBIfam" id="TIGR02225">
    <property type="entry name" value="recomb_XerD"/>
    <property type="match status" value="1"/>
</dbReference>
<dbReference type="GO" id="GO:0006313">
    <property type="term" value="P:DNA transposition"/>
    <property type="evidence" value="ECO:0007669"/>
    <property type="project" value="UniProtKB-UniRule"/>
</dbReference>
<dbReference type="PANTHER" id="PTHR30349">
    <property type="entry name" value="PHAGE INTEGRASE-RELATED"/>
    <property type="match status" value="1"/>
</dbReference>
<evidence type="ECO:0000256" key="8">
    <source>
        <dbReference type="ARBA" id="ARBA00023172"/>
    </source>
</evidence>
<dbReference type="GO" id="GO:0005737">
    <property type="term" value="C:cytoplasm"/>
    <property type="evidence" value="ECO:0007669"/>
    <property type="project" value="UniProtKB-SubCell"/>
</dbReference>
<comment type="similarity">
    <text evidence="10">Belongs to the 'phage' integrase family. XerC subfamily.</text>
</comment>
<feature type="domain" description="Core-binding (CB)" evidence="12">
    <location>
        <begin position="1"/>
        <end position="88"/>
    </location>
</feature>
<comment type="subcellular location">
    <subcellularLocation>
        <location evidence="1 10">Cytoplasm</location>
    </subcellularLocation>
</comment>
<dbReference type="InterPro" id="IPR013762">
    <property type="entry name" value="Integrase-like_cat_sf"/>
</dbReference>
<dbReference type="GO" id="GO:0003677">
    <property type="term" value="F:DNA binding"/>
    <property type="evidence" value="ECO:0007669"/>
    <property type="project" value="UniProtKB-UniRule"/>
</dbReference>
<dbReference type="NCBIfam" id="NF001399">
    <property type="entry name" value="PRK00283.1"/>
    <property type="match status" value="1"/>
</dbReference>
<dbReference type="Pfam" id="PF02899">
    <property type="entry name" value="Phage_int_SAM_1"/>
    <property type="match status" value="1"/>
</dbReference>
<evidence type="ECO:0000256" key="3">
    <source>
        <dbReference type="ARBA" id="ARBA00022490"/>
    </source>
</evidence>
<dbReference type="PANTHER" id="PTHR30349:SF81">
    <property type="entry name" value="TYROSINE RECOMBINASE XERC"/>
    <property type="match status" value="1"/>
</dbReference>
<feature type="active site" evidence="10">
    <location>
        <position position="173"/>
    </location>
</feature>
<sequence>MNWDLHAKHFNHYLKIERSLSSNSIQAYLHDVALLQQFMSMQHPNTSPLTVTTKQCQQFLQYINELGMSAYSQARILSGLKAFFKYLLFESLIEKDPTALLEGPKLGRKLPDTLSYPEIEKLLQAIDQSKPEGGRNRAMLEVLYSSGLRVSELVDLKLNDIHADVGFLRVTGKGNKERLVPIGRDALKYTKLYVEEIRGRSPHKLPQKGHEAFVFLNRNGKKLTRVMIFTIIKNLALQIGLNKTISPHTFRHSFATHLIEGGADLRAVQEMLGHESITTTEIYTHLDRDYLRQVIQEFHPRA</sequence>
<evidence type="ECO:0000259" key="12">
    <source>
        <dbReference type="PROSITE" id="PS51900"/>
    </source>
</evidence>
<dbReference type="InterPro" id="IPR002104">
    <property type="entry name" value="Integrase_catalytic"/>
</dbReference>
<name>A0A385SQJ0_9BACT</name>
<dbReference type="InterPro" id="IPR011932">
    <property type="entry name" value="Recomb_XerD"/>
</dbReference>
<dbReference type="InterPro" id="IPR004107">
    <property type="entry name" value="Integrase_SAM-like_N"/>
</dbReference>
<keyword evidence="9 10" id="KW-0131">Cell cycle</keyword>
<dbReference type="Gene3D" id="1.10.443.10">
    <property type="entry name" value="Intergrase catalytic core"/>
    <property type="match status" value="1"/>
</dbReference>
<feature type="domain" description="Tyr recombinase" evidence="11">
    <location>
        <begin position="109"/>
        <end position="296"/>
    </location>
</feature>
<dbReference type="InterPro" id="IPR010998">
    <property type="entry name" value="Integrase_recombinase_N"/>
</dbReference>
<dbReference type="HAMAP" id="MF_01808">
    <property type="entry name" value="Recomb_XerC_XerD"/>
    <property type="match status" value="1"/>
</dbReference>
<dbReference type="KEGG" id="chk:D4L85_14875"/>
<comment type="subunit">
    <text evidence="10">Forms a cyclic heterotetrameric complex composed of two molecules of XerC and two molecules of XerD.</text>
</comment>
<feature type="active site" description="O-(3'-phospho-DNA)-tyrosine intermediate" evidence="10">
    <location>
        <position position="283"/>
    </location>
</feature>
<keyword evidence="3 10" id="KW-0963">Cytoplasm</keyword>
<evidence type="ECO:0000259" key="11">
    <source>
        <dbReference type="PROSITE" id="PS51898"/>
    </source>
</evidence>
<feature type="active site" evidence="10">
    <location>
        <position position="248"/>
    </location>
</feature>
<evidence type="ECO:0000256" key="7">
    <source>
        <dbReference type="ARBA" id="ARBA00023125"/>
    </source>
</evidence>
<evidence type="ECO:0000256" key="4">
    <source>
        <dbReference type="ARBA" id="ARBA00022618"/>
    </source>
</evidence>
<dbReference type="Proteomes" id="UP000266183">
    <property type="component" value="Chromosome"/>
</dbReference>
<dbReference type="AlphaFoldDB" id="A0A385SQJ0"/>
<dbReference type="InterPro" id="IPR011010">
    <property type="entry name" value="DNA_brk_join_enz"/>
</dbReference>
<evidence type="ECO:0000256" key="10">
    <source>
        <dbReference type="HAMAP-Rule" id="MF_01808"/>
    </source>
</evidence>
<comment type="similarity">
    <text evidence="2">Belongs to the 'phage' integrase family. XerD subfamily.</text>
</comment>
<evidence type="ECO:0000256" key="1">
    <source>
        <dbReference type="ARBA" id="ARBA00004496"/>
    </source>
</evidence>
<feature type="active site" evidence="10">
    <location>
        <position position="149"/>
    </location>
</feature>
<keyword evidence="14" id="KW-1185">Reference proteome</keyword>
<reference evidence="14" key="1">
    <citation type="submission" date="2018-09" db="EMBL/GenBank/DDBJ databases">
        <title>Chryseolinea sp. KIS68-18 isolated from soil.</title>
        <authorList>
            <person name="Weon H.-Y."/>
            <person name="Kwon S.-W."/>
            <person name="Lee S.A."/>
        </authorList>
    </citation>
    <scope>NUCLEOTIDE SEQUENCE [LARGE SCALE GENOMIC DNA]</scope>
    <source>
        <strain evidence="14">KIS68-18</strain>
    </source>
</reference>
<keyword evidence="8 10" id="KW-0233">DNA recombination</keyword>
<keyword evidence="4 10" id="KW-0132">Cell division</keyword>
<dbReference type="Gene3D" id="1.10.150.130">
    <property type="match status" value="1"/>
</dbReference>
<evidence type="ECO:0000313" key="13">
    <source>
        <dbReference type="EMBL" id="AYB31770.1"/>
    </source>
</evidence>
<dbReference type="GO" id="GO:0009037">
    <property type="term" value="F:tyrosine-based site-specific recombinase activity"/>
    <property type="evidence" value="ECO:0007669"/>
    <property type="project" value="UniProtKB-UniRule"/>
</dbReference>
<comment type="function">
    <text evidence="10">Site-specific tyrosine recombinase, which acts by catalyzing the cutting and rejoining of the recombining DNA molecules. The XerC-XerD complex is essential to convert dimers of the bacterial chromosome into monomers to permit their segregation at cell division. It also contributes to the segregational stability of plasmids.</text>
</comment>
<dbReference type="InterPro" id="IPR050090">
    <property type="entry name" value="Tyrosine_recombinase_XerCD"/>
</dbReference>
<accession>A0A385SQJ0</accession>
<evidence type="ECO:0000313" key="14">
    <source>
        <dbReference type="Proteomes" id="UP000266183"/>
    </source>
</evidence>
<keyword evidence="6 10" id="KW-0229">DNA integration</keyword>
<dbReference type="RefSeq" id="WP_119755035.1">
    <property type="nucleotide sequence ID" value="NZ_CP032382.1"/>
</dbReference>
<proteinExistence type="inferred from homology"/>
<dbReference type="GO" id="GO:0007059">
    <property type="term" value="P:chromosome segregation"/>
    <property type="evidence" value="ECO:0007669"/>
    <property type="project" value="UniProtKB-UniRule"/>
</dbReference>
<dbReference type="OrthoDB" id="9801717at2"/>
<dbReference type="InterPro" id="IPR023009">
    <property type="entry name" value="Tyrosine_recombinase_XerC/XerD"/>
</dbReference>
<evidence type="ECO:0000256" key="6">
    <source>
        <dbReference type="ARBA" id="ARBA00022908"/>
    </source>
</evidence>
<dbReference type="SUPFAM" id="SSF56349">
    <property type="entry name" value="DNA breaking-rejoining enzymes"/>
    <property type="match status" value="1"/>
</dbReference>
<dbReference type="CDD" id="cd00798">
    <property type="entry name" value="INT_XerDC_C"/>
    <property type="match status" value="1"/>
</dbReference>
<dbReference type="PROSITE" id="PS51898">
    <property type="entry name" value="TYR_RECOMBINASE"/>
    <property type="match status" value="1"/>
</dbReference>
<organism evidence="13 14">
    <name type="scientific">Chryseolinea soli</name>
    <dbReference type="NCBI Taxonomy" id="2321403"/>
    <lineage>
        <taxon>Bacteria</taxon>
        <taxon>Pseudomonadati</taxon>
        <taxon>Bacteroidota</taxon>
        <taxon>Cytophagia</taxon>
        <taxon>Cytophagales</taxon>
        <taxon>Fulvivirgaceae</taxon>
        <taxon>Chryseolinea</taxon>
    </lineage>
</organism>
<keyword evidence="7 10" id="KW-0238">DNA-binding</keyword>
<evidence type="ECO:0000256" key="9">
    <source>
        <dbReference type="ARBA" id="ARBA00023306"/>
    </source>
</evidence>
<dbReference type="PROSITE" id="PS51900">
    <property type="entry name" value="CB"/>
    <property type="match status" value="1"/>
</dbReference>
<dbReference type="Pfam" id="PF00589">
    <property type="entry name" value="Phage_integrase"/>
    <property type="match status" value="1"/>
</dbReference>
<feature type="active site" evidence="10">
    <location>
        <position position="251"/>
    </location>
</feature>
<feature type="active site" evidence="10">
    <location>
        <position position="274"/>
    </location>
</feature>
<dbReference type="EMBL" id="CP032382">
    <property type="protein sequence ID" value="AYB31770.1"/>
    <property type="molecule type" value="Genomic_DNA"/>
</dbReference>
<evidence type="ECO:0000256" key="2">
    <source>
        <dbReference type="ARBA" id="ARBA00010450"/>
    </source>
</evidence>
<protein>
    <recommendedName>
        <fullName evidence="10">Tyrosine recombinase XerC</fullName>
    </recommendedName>
</protein>
<evidence type="ECO:0000256" key="5">
    <source>
        <dbReference type="ARBA" id="ARBA00022829"/>
    </source>
</evidence>
<keyword evidence="5 10" id="KW-0159">Chromosome partition</keyword>
<dbReference type="GO" id="GO:0051301">
    <property type="term" value="P:cell division"/>
    <property type="evidence" value="ECO:0007669"/>
    <property type="project" value="UniProtKB-KW"/>
</dbReference>
<gene>
    <name evidence="13" type="primary">xerD</name>
    <name evidence="10" type="synonym">xerC</name>
    <name evidence="13" type="ORF">D4L85_14875</name>
</gene>
<dbReference type="InterPro" id="IPR044068">
    <property type="entry name" value="CB"/>
</dbReference>